<keyword evidence="3" id="KW-1185">Reference proteome</keyword>
<dbReference type="RefSeq" id="WP_055398082.1">
    <property type="nucleotide sequence ID" value="NZ_JAMXAX010000006.1"/>
</dbReference>
<feature type="region of interest" description="Disordered" evidence="1">
    <location>
        <begin position="38"/>
        <end position="59"/>
    </location>
</feature>
<evidence type="ECO:0000313" key="3">
    <source>
        <dbReference type="Proteomes" id="UP001595693"/>
    </source>
</evidence>
<evidence type="ECO:0008006" key="4">
    <source>
        <dbReference type="Google" id="ProtNLM"/>
    </source>
</evidence>
<dbReference type="EMBL" id="JBHSAJ010000010">
    <property type="protein sequence ID" value="MFC3933987.1"/>
    <property type="molecule type" value="Genomic_DNA"/>
</dbReference>
<organism evidence="2 3">
    <name type="scientific">Acidovorax facilis</name>
    <dbReference type="NCBI Taxonomy" id="12917"/>
    <lineage>
        <taxon>Bacteria</taxon>
        <taxon>Pseudomonadati</taxon>
        <taxon>Pseudomonadota</taxon>
        <taxon>Betaproteobacteria</taxon>
        <taxon>Burkholderiales</taxon>
        <taxon>Comamonadaceae</taxon>
        <taxon>Acidovorax</taxon>
    </lineage>
</organism>
<dbReference type="Proteomes" id="UP001595693">
    <property type="component" value="Unassembled WGS sequence"/>
</dbReference>
<name>A0ABV8D6L6_9BURK</name>
<comment type="caution">
    <text evidence="2">The sequence shown here is derived from an EMBL/GenBank/DDBJ whole genome shotgun (WGS) entry which is preliminary data.</text>
</comment>
<reference evidence="3" key="1">
    <citation type="journal article" date="2019" name="Int. J. Syst. Evol. Microbiol.">
        <title>The Global Catalogue of Microorganisms (GCM) 10K type strain sequencing project: providing services to taxonomists for standard genome sequencing and annotation.</title>
        <authorList>
            <consortium name="The Broad Institute Genomics Platform"/>
            <consortium name="The Broad Institute Genome Sequencing Center for Infectious Disease"/>
            <person name="Wu L."/>
            <person name="Ma J."/>
        </authorList>
    </citation>
    <scope>NUCLEOTIDE SEQUENCE [LARGE SCALE GENOMIC DNA]</scope>
    <source>
        <strain evidence="3">CCUG 2113</strain>
    </source>
</reference>
<evidence type="ECO:0000313" key="2">
    <source>
        <dbReference type="EMBL" id="MFC3933987.1"/>
    </source>
</evidence>
<proteinExistence type="predicted"/>
<accession>A0ABV8D6L6</accession>
<protein>
    <recommendedName>
        <fullName evidence="4">Transcriptional regulator</fullName>
    </recommendedName>
</protein>
<sequence>MQLSDDRTQATLAINKTLTAPEIENLIRELAMLRSQMTPEVTPAPQDSNGAGVPTMSQDNPTLAIQYPLEDAHVTVYLRSIGLGWTAWRLHPDTQRALAEFFNSRLPKSAPAKGKPIPFR</sequence>
<evidence type="ECO:0000256" key="1">
    <source>
        <dbReference type="SAM" id="MobiDB-lite"/>
    </source>
</evidence>
<gene>
    <name evidence="2" type="ORF">ACFOW3_05045</name>
</gene>